<protein>
    <submittedName>
        <fullName evidence="1">Uncharacterized protein</fullName>
    </submittedName>
</protein>
<dbReference type="EMBL" id="AP012051">
    <property type="protein sequence ID" value="BAL80603.1"/>
    <property type="molecule type" value="Genomic_DNA"/>
</dbReference>
<organism evidence="1 2">
    <name type="scientific">Caldisericum exile (strain DSM 21853 / NBRC 104410 / AZM16c01)</name>
    <dbReference type="NCBI Taxonomy" id="511051"/>
    <lineage>
        <taxon>Bacteria</taxon>
        <taxon>Pseudomonadati</taxon>
        <taxon>Caldisericota/Cryosericota group</taxon>
        <taxon>Caldisericota</taxon>
        <taxon>Caldisericia</taxon>
        <taxon>Caldisericales</taxon>
        <taxon>Caldisericaceae</taxon>
        <taxon>Caldisericum</taxon>
    </lineage>
</organism>
<keyword evidence="2" id="KW-1185">Reference proteome</keyword>
<dbReference type="AlphaFoldDB" id="A0A7U6GDV6"/>
<dbReference type="Proteomes" id="UP000004793">
    <property type="component" value="Chromosome"/>
</dbReference>
<evidence type="ECO:0000313" key="1">
    <source>
        <dbReference type="EMBL" id="BAL80603.1"/>
    </source>
</evidence>
<name>A0A7U6GDV6_CALEA</name>
<evidence type="ECO:0000313" key="2">
    <source>
        <dbReference type="Proteomes" id="UP000004793"/>
    </source>
</evidence>
<accession>A0A7U6GDV6</accession>
<dbReference type="KEGG" id="cex:CSE_04770"/>
<reference evidence="1 2" key="1">
    <citation type="submission" date="2011-01" db="EMBL/GenBank/DDBJ databases">
        <title>Whole genome sequence of Caldisericum exile AZM16c01.</title>
        <authorList>
            <person name="Narita-Yamada S."/>
            <person name="Kawakoshi A."/>
            <person name="Nakamura S."/>
            <person name="Sasagawa M."/>
            <person name="Fukada J."/>
            <person name="Sekine M."/>
            <person name="Kato Y."/>
            <person name="Fukai R."/>
            <person name="Sasaki K."/>
            <person name="Hanamaki A."/>
            <person name="Narita H."/>
            <person name="Konno Y."/>
            <person name="Mori K."/>
            <person name="Yamazaki S."/>
            <person name="Suzuki K."/>
            <person name="Fujita N."/>
        </authorList>
    </citation>
    <scope>NUCLEOTIDE SEQUENCE [LARGE SCALE GENOMIC DNA]</scope>
    <source>
        <strain evidence="2">DSM 21853 / NBRC 104410 / AZM16c01</strain>
    </source>
</reference>
<sequence length="55" mass="6285">MLRTSKVLSLSNGLDAQFLKIFEICSFKVVMVMPNVISLNCFKVSRSLKTRLDFD</sequence>
<proteinExistence type="predicted"/>
<gene>
    <name evidence="1" type="ordered locus">CSE_04770</name>
</gene>